<organism evidence="2">
    <name type="scientific">Triatoma infestans</name>
    <name type="common">Assassin bug</name>
    <dbReference type="NCBI Taxonomy" id="30076"/>
    <lineage>
        <taxon>Eukaryota</taxon>
        <taxon>Metazoa</taxon>
        <taxon>Ecdysozoa</taxon>
        <taxon>Arthropoda</taxon>
        <taxon>Hexapoda</taxon>
        <taxon>Insecta</taxon>
        <taxon>Pterygota</taxon>
        <taxon>Neoptera</taxon>
        <taxon>Paraneoptera</taxon>
        <taxon>Hemiptera</taxon>
        <taxon>Heteroptera</taxon>
        <taxon>Panheteroptera</taxon>
        <taxon>Cimicomorpha</taxon>
        <taxon>Reduviidae</taxon>
        <taxon>Triatominae</taxon>
        <taxon>Triatoma</taxon>
    </lineage>
</organism>
<dbReference type="InterPro" id="IPR043472">
    <property type="entry name" value="Macro_dom-like"/>
</dbReference>
<dbReference type="SUPFAM" id="SSF52949">
    <property type="entry name" value="Macro domain-like"/>
    <property type="match status" value="1"/>
</dbReference>
<evidence type="ECO:0000313" key="2">
    <source>
        <dbReference type="EMBL" id="JAS02143.1"/>
    </source>
</evidence>
<keyword evidence="2" id="KW-0031">Aminopeptidase</keyword>
<reference evidence="2" key="2">
    <citation type="journal article" date="2017" name="J. Med. Entomol.">
        <title>Transcriptome Analysis of the Triatoma infestans (Hemiptera: Reduviidae) Integument.</title>
        <authorList>
            <person name="Calderon-Fernandez G.M."/>
            <person name="Moriconi D.E."/>
            <person name="Dulbecco A.B."/>
            <person name="Juarez M.P."/>
        </authorList>
    </citation>
    <scope>NUCLEOTIDE SEQUENCE</scope>
    <source>
        <strain evidence="2">Int1</strain>
        <tissue evidence="2">Integument</tissue>
    </source>
</reference>
<keyword evidence="2" id="KW-0378">Hydrolase</keyword>
<accession>A0A171AJ44</accession>
<feature type="domain" description="Peptidase M17 leucyl aminopeptidase N-terminal" evidence="1">
    <location>
        <begin position="37"/>
        <end position="146"/>
    </location>
</feature>
<protein>
    <submittedName>
        <fullName evidence="2">Cytosol aminopeptidase</fullName>
    </submittedName>
</protein>
<feature type="non-terminal residue" evidence="2">
    <location>
        <position position="1"/>
    </location>
</feature>
<keyword evidence="2" id="KW-0645">Protease</keyword>
<name>A0A171AJ44_TRIIF</name>
<dbReference type="Pfam" id="PF02789">
    <property type="entry name" value="Peptidase_M17_N"/>
    <property type="match status" value="1"/>
</dbReference>
<dbReference type="EMBL" id="GEMB01001003">
    <property type="protein sequence ID" value="JAS02143.1"/>
    <property type="molecule type" value="Transcribed_RNA"/>
</dbReference>
<dbReference type="Gene3D" id="3.40.220.10">
    <property type="entry name" value="Leucine Aminopeptidase, subunit E, domain 1"/>
    <property type="match status" value="1"/>
</dbReference>
<dbReference type="AlphaFoldDB" id="A0A171AJ44"/>
<dbReference type="GO" id="GO:0006508">
    <property type="term" value="P:proteolysis"/>
    <property type="evidence" value="ECO:0007669"/>
    <property type="project" value="InterPro"/>
</dbReference>
<proteinExistence type="predicted"/>
<sequence length="150" mass="16212">PPYTRPDITCHGDSGEGKALLLGVYSPPVLEDLKATIFTRTALKYDKLSCDKLSENIHAAGAVPKLGEVRLFYNLEPTFPIVAVAGLGNPSYGYNKTEQRDELKEAVRVAVGSAARAVQDLNVTRIYLESFGNTEAAAEGAVLSLWCIKI</sequence>
<evidence type="ECO:0000259" key="1">
    <source>
        <dbReference type="Pfam" id="PF02789"/>
    </source>
</evidence>
<reference evidence="2" key="1">
    <citation type="submission" date="2016-04" db="EMBL/GenBank/DDBJ databases">
        <authorList>
            <person name="Calderon-Fernandez G.M.Sr."/>
        </authorList>
    </citation>
    <scope>NUCLEOTIDE SEQUENCE</scope>
    <source>
        <strain evidence="2">Int1</strain>
        <tissue evidence="2">Integument</tissue>
    </source>
</reference>
<dbReference type="GO" id="GO:0070006">
    <property type="term" value="F:metalloaminopeptidase activity"/>
    <property type="evidence" value="ECO:0007669"/>
    <property type="project" value="InterPro"/>
</dbReference>
<dbReference type="InterPro" id="IPR008283">
    <property type="entry name" value="Peptidase_M17_N"/>
</dbReference>